<organism evidence="1 2">
    <name type="scientific">Staphylococcus delphini</name>
    <dbReference type="NCBI Taxonomy" id="53344"/>
    <lineage>
        <taxon>Bacteria</taxon>
        <taxon>Bacillati</taxon>
        <taxon>Bacillota</taxon>
        <taxon>Bacilli</taxon>
        <taxon>Bacillales</taxon>
        <taxon>Staphylococcaceae</taxon>
        <taxon>Staphylococcus</taxon>
        <taxon>Staphylococcus intermedius group</taxon>
    </lineage>
</organism>
<gene>
    <name evidence="1" type="ORF">B5C08_11340</name>
</gene>
<protein>
    <submittedName>
        <fullName evidence="1">Uncharacterized protein</fullName>
    </submittedName>
</protein>
<name>A0A2A4GVL7_9STAP</name>
<dbReference type="AlphaFoldDB" id="A0A2A4GVL7"/>
<dbReference type="Proteomes" id="UP000218335">
    <property type="component" value="Unassembled WGS sequence"/>
</dbReference>
<accession>A0A2A4GVL7</accession>
<dbReference type="RefSeq" id="WP_096638164.1">
    <property type="nucleotide sequence ID" value="NZ_MWUU01000018.1"/>
</dbReference>
<evidence type="ECO:0000313" key="2">
    <source>
        <dbReference type="Proteomes" id="UP000218335"/>
    </source>
</evidence>
<sequence>MKTLKLLLKVGIIRVAIYAFRQLYLANVTLKAQHDTVPKQERALIDAARAIGLSEIDIGRLLVKINQIMEDTNND</sequence>
<evidence type="ECO:0000313" key="1">
    <source>
        <dbReference type="EMBL" id="PCF54140.1"/>
    </source>
</evidence>
<comment type="caution">
    <text evidence="1">The sequence shown here is derived from an EMBL/GenBank/DDBJ whole genome shotgun (WGS) entry which is preliminary data.</text>
</comment>
<reference evidence="1 2" key="1">
    <citation type="journal article" date="2017" name="PLoS ONE">
        <title>Development of a real-time PCR for detection of Staphylococcus pseudintermedius using a novel automated comparison of whole-genome sequences.</title>
        <authorList>
            <person name="Verstappen K.M."/>
            <person name="Huijbregts L."/>
            <person name="Spaninks M."/>
            <person name="Wagenaar J.A."/>
            <person name="Fluit A.C."/>
            <person name="Duim B."/>
        </authorList>
    </citation>
    <scope>NUCLEOTIDE SEQUENCE [LARGE SCALE GENOMIC DNA]</scope>
    <source>
        <strain evidence="1 2">215070706401-1</strain>
    </source>
</reference>
<dbReference type="EMBL" id="MWUU01000018">
    <property type="protein sequence ID" value="PCF54140.1"/>
    <property type="molecule type" value="Genomic_DNA"/>
</dbReference>
<proteinExistence type="predicted"/>